<reference evidence="2 3" key="1">
    <citation type="journal article" date="2015" name="Genome Biol.">
        <title>Comparative genomics of Steinernema reveals deeply conserved gene regulatory networks.</title>
        <authorList>
            <person name="Dillman A.R."/>
            <person name="Macchietto M."/>
            <person name="Porter C.F."/>
            <person name="Rogers A."/>
            <person name="Williams B."/>
            <person name="Antoshechkin I."/>
            <person name="Lee M.M."/>
            <person name="Goodwin Z."/>
            <person name="Lu X."/>
            <person name="Lewis E.E."/>
            <person name="Goodrich-Blair H."/>
            <person name="Stock S.P."/>
            <person name="Adams B.J."/>
            <person name="Sternberg P.W."/>
            <person name="Mortazavi A."/>
        </authorList>
    </citation>
    <scope>NUCLEOTIDE SEQUENCE [LARGE SCALE GENOMIC DNA]</scope>
    <source>
        <strain evidence="2 3">ALL</strain>
    </source>
</reference>
<organism evidence="2 3">
    <name type="scientific">Steinernema carpocapsae</name>
    <name type="common">Entomopathogenic nematode</name>
    <dbReference type="NCBI Taxonomy" id="34508"/>
    <lineage>
        <taxon>Eukaryota</taxon>
        <taxon>Metazoa</taxon>
        <taxon>Ecdysozoa</taxon>
        <taxon>Nematoda</taxon>
        <taxon>Chromadorea</taxon>
        <taxon>Rhabditida</taxon>
        <taxon>Tylenchina</taxon>
        <taxon>Panagrolaimomorpha</taxon>
        <taxon>Strongyloidoidea</taxon>
        <taxon>Steinernematidae</taxon>
        <taxon>Steinernema</taxon>
    </lineage>
</organism>
<evidence type="ECO:0000313" key="3">
    <source>
        <dbReference type="Proteomes" id="UP000298663"/>
    </source>
</evidence>
<accession>A0A4U5NXT1</accession>
<name>A0A4U5NXT1_STECR</name>
<keyword evidence="1" id="KW-0732">Signal</keyword>
<evidence type="ECO:0000313" key="2">
    <source>
        <dbReference type="EMBL" id="TKR88419.1"/>
    </source>
</evidence>
<dbReference type="Proteomes" id="UP000298663">
    <property type="component" value="Unassembled WGS sequence"/>
</dbReference>
<dbReference type="AlphaFoldDB" id="A0A4U5NXT1"/>
<sequence>MLSLFLLAANHLSNTDSPVSTSTYGNPAKFVQACRKSRESFLDLYSSKVPKECFAYTDRAKVDNRRTIQKAKNHLSPRRIFKLKCATADISDLASTWKLLKPSTKKRFLCHKSVLYRYNALVVDKELLGNNRMIPNWAPHSFTECAKNGWNDAAQNMFGKLNEVEQQTHFFKEYQRKIQENDDFELIRQILRSGFKYTGFELEDLDDESEDSEHEERAEKILIKIKTTVPEDCVVPEIVNHFTRLANLPE</sequence>
<feature type="chain" id="PRO_5020846446" evidence="1">
    <location>
        <begin position="16"/>
        <end position="250"/>
    </location>
</feature>
<dbReference type="EMBL" id="AZBU02000003">
    <property type="protein sequence ID" value="TKR88419.1"/>
    <property type="molecule type" value="Genomic_DNA"/>
</dbReference>
<gene>
    <name evidence="2" type="ORF">L596_012672</name>
</gene>
<comment type="caution">
    <text evidence="2">The sequence shown here is derived from an EMBL/GenBank/DDBJ whole genome shotgun (WGS) entry which is preliminary data.</text>
</comment>
<feature type="signal peptide" evidence="1">
    <location>
        <begin position="1"/>
        <end position="15"/>
    </location>
</feature>
<reference evidence="2 3" key="2">
    <citation type="journal article" date="2019" name="G3 (Bethesda)">
        <title>Hybrid Assembly of the Genome of the Entomopathogenic Nematode Steinernema carpocapsae Identifies the X-Chromosome.</title>
        <authorList>
            <person name="Serra L."/>
            <person name="Macchietto M."/>
            <person name="Macias-Munoz A."/>
            <person name="McGill C.J."/>
            <person name="Rodriguez I.M."/>
            <person name="Rodriguez B."/>
            <person name="Murad R."/>
            <person name="Mortazavi A."/>
        </authorList>
    </citation>
    <scope>NUCLEOTIDE SEQUENCE [LARGE SCALE GENOMIC DNA]</scope>
    <source>
        <strain evidence="2 3">ALL</strain>
    </source>
</reference>
<keyword evidence="3" id="KW-1185">Reference proteome</keyword>
<proteinExistence type="predicted"/>
<evidence type="ECO:0000256" key="1">
    <source>
        <dbReference type="SAM" id="SignalP"/>
    </source>
</evidence>
<protein>
    <submittedName>
        <fullName evidence="2">Uncharacterized protein</fullName>
    </submittedName>
</protein>